<dbReference type="InterPro" id="IPR052548">
    <property type="entry name" value="Type_VII_TA_antitoxin"/>
</dbReference>
<evidence type="ECO:0000313" key="2">
    <source>
        <dbReference type="EMBL" id="RAU19992.1"/>
    </source>
</evidence>
<dbReference type="OrthoDB" id="559450at2"/>
<proteinExistence type="predicted"/>
<accession>A0A364NSI9</accession>
<evidence type="ECO:0000313" key="3">
    <source>
        <dbReference type="Proteomes" id="UP000251075"/>
    </source>
</evidence>
<feature type="domain" description="Polymerase beta nucleotidyltransferase" evidence="1">
    <location>
        <begin position="67"/>
        <end position="152"/>
    </location>
</feature>
<dbReference type="Proteomes" id="UP000251075">
    <property type="component" value="Unassembled WGS sequence"/>
</dbReference>
<evidence type="ECO:0000259" key="1">
    <source>
        <dbReference type="Pfam" id="PF18765"/>
    </source>
</evidence>
<gene>
    <name evidence="2" type="ORF">CU669_20745</name>
</gene>
<dbReference type="CDD" id="cd05403">
    <property type="entry name" value="NT_KNTase_like"/>
    <property type="match status" value="1"/>
</dbReference>
<name>A0A364NSI9_9PROT</name>
<dbReference type="EMBL" id="PGTO01000045">
    <property type="protein sequence ID" value="RAU19992.1"/>
    <property type="molecule type" value="Genomic_DNA"/>
</dbReference>
<dbReference type="InterPro" id="IPR043519">
    <property type="entry name" value="NT_sf"/>
</dbReference>
<dbReference type="Gene3D" id="3.30.460.10">
    <property type="entry name" value="Beta Polymerase, domain 2"/>
    <property type="match status" value="1"/>
</dbReference>
<keyword evidence="3" id="KW-1185">Reference proteome</keyword>
<sequence>MALPVQSIRAMPEHRDVLQAVADLLKQGKERDLRDLIANIENRPVGGFKSADAALAFMRDRLVASLRPRMIWLFGSRARGDARQDSDFDIMVVLPDGLDKAAYTHHNVASPLVACGIPYDIVPCAWSDYIVDKDNVGTFVAKIISEGKLLYQDVSLRRSKQ</sequence>
<comment type="caution">
    <text evidence="2">The sequence shown here is derived from an EMBL/GenBank/DDBJ whole genome shotgun (WGS) entry which is preliminary data.</text>
</comment>
<dbReference type="AlphaFoldDB" id="A0A364NSI9"/>
<protein>
    <recommendedName>
        <fullName evidence="1">Polymerase beta nucleotidyltransferase domain-containing protein</fullName>
    </recommendedName>
</protein>
<dbReference type="SUPFAM" id="SSF81301">
    <property type="entry name" value="Nucleotidyltransferase"/>
    <property type="match status" value="1"/>
</dbReference>
<dbReference type="Pfam" id="PF18765">
    <property type="entry name" value="Polbeta"/>
    <property type="match status" value="1"/>
</dbReference>
<dbReference type="PANTHER" id="PTHR33933:SF1">
    <property type="entry name" value="PROTEIN ADENYLYLTRANSFERASE MNTA-RELATED"/>
    <property type="match status" value="1"/>
</dbReference>
<reference evidence="2 3" key="1">
    <citation type="submission" date="2017-11" db="EMBL/GenBank/DDBJ databases">
        <title>Draft genome sequence of magnetotactic bacterium Magnetospirillum kuznetsovii LBB-42.</title>
        <authorList>
            <person name="Grouzdev D.S."/>
            <person name="Rysina M.S."/>
            <person name="Baslerov R.V."/>
            <person name="Koziaeva V."/>
        </authorList>
    </citation>
    <scope>NUCLEOTIDE SEQUENCE [LARGE SCALE GENOMIC DNA]</scope>
    <source>
        <strain evidence="2 3">LBB-42</strain>
    </source>
</reference>
<dbReference type="InterPro" id="IPR041633">
    <property type="entry name" value="Polbeta"/>
</dbReference>
<dbReference type="PANTHER" id="PTHR33933">
    <property type="entry name" value="NUCLEOTIDYLTRANSFERASE"/>
    <property type="match status" value="1"/>
</dbReference>
<organism evidence="2 3">
    <name type="scientific">Paramagnetospirillum kuznetsovii</name>
    <dbReference type="NCBI Taxonomy" id="2053833"/>
    <lineage>
        <taxon>Bacteria</taxon>
        <taxon>Pseudomonadati</taxon>
        <taxon>Pseudomonadota</taxon>
        <taxon>Alphaproteobacteria</taxon>
        <taxon>Rhodospirillales</taxon>
        <taxon>Magnetospirillaceae</taxon>
        <taxon>Paramagnetospirillum</taxon>
    </lineage>
</organism>